<dbReference type="KEGG" id="aara:120897494"/>
<evidence type="ECO:0008006" key="3">
    <source>
        <dbReference type="Google" id="ProtNLM"/>
    </source>
</evidence>
<organism evidence="1 2">
    <name type="scientific">Anopheles arabiensis</name>
    <name type="common">Mosquito</name>
    <dbReference type="NCBI Taxonomy" id="7173"/>
    <lineage>
        <taxon>Eukaryota</taxon>
        <taxon>Metazoa</taxon>
        <taxon>Ecdysozoa</taxon>
        <taxon>Arthropoda</taxon>
        <taxon>Hexapoda</taxon>
        <taxon>Insecta</taxon>
        <taxon>Pterygota</taxon>
        <taxon>Neoptera</taxon>
        <taxon>Endopterygota</taxon>
        <taxon>Diptera</taxon>
        <taxon>Nematocera</taxon>
        <taxon>Culicoidea</taxon>
        <taxon>Culicidae</taxon>
        <taxon>Anophelinae</taxon>
        <taxon>Anopheles</taxon>
    </lineage>
</organism>
<dbReference type="VEuPathDB" id="VectorBase:AARA007890"/>
<evidence type="ECO:0000313" key="1">
    <source>
        <dbReference type="EnsemblMetazoa" id="AARA007890-PA"/>
    </source>
</evidence>
<dbReference type="Proteomes" id="UP000075840">
    <property type="component" value="Unassembled WGS sequence"/>
</dbReference>
<evidence type="ECO:0000313" key="2">
    <source>
        <dbReference type="Proteomes" id="UP000075840"/>
    </source>
</evidence>
<keyword evidence="2" id="KW-1185">Reference proteome</keyword>
<dbReference type="VEuPathDB" id="VectorBase:AARA21_015493"/>
<dbReference type="RefSeq" id="XP_040158371.1">
    <property type="nucleotide sequence ID" value="XM_040302437.1"/>
</dbReference>
<sequence length="499" mass="54760">MYALAVSVALACIVLQVAYSRPDFGIRGTIDGVSNVNSRAILVKEYFLRVNDYIIPDQKSDIATLRDAAKTLQAIGQSVNNLGPALMDALTTATDNDSGDVNATFALINMARLNFEGYVEINLNEQILNLNTLLGMHVRDQLVDDFYHISNRLAAVNNTLGQLQSAVVAANNAAGGGPVSQDLIKQFVNADLVAQLSRHLTLLAYRIPVLTYTVTSSLENIEQADAYYYGLVQDSDRVLNEIETSGDEFNMLAGNYSLLVEQQMNQLIADYKPELSFANDSATALNVTALATVVTDLKNVTDAKLAETLKAYKDLYLPAILALSRLLPIESNFSFLTGENPAAVLVGVLIANGPFSRFCFWKYSSLLHNILLTSNFAAECYDREYNRLSTLQQALLLQIELISYSLEIVNPYSVVCGFLPPSVALRTEQCANEIASYFNIISNDFSSKLGAFVNLTSIELNASKQRLSVCWSAKIQSTFVKYQTLIPEIRNCSVTGPEL</sequence>
<proteinExistence type="predicted"/>
<name>A0A182I2U3_ANOAR</name>
<dbReference type="GeneID" id="120897494"/>
<reference evidence="1" key="1">
    <citation type="submission" date="2022-08" db="UniProtKB">
        <authorList>
            <consortium name="EnsemblMetazoa"/>
        </authorList>
    </citation>
    <scope>IDENTIFICATION</scope>
    <source>
        <strain evidence="1">Dongola</strain>
    </source>
</reference>
<dbReference type="EMBL" id="APCN01000180">
    <property type="status" value="NOT_ANNOTATED_CDS"/>
    <property type="molecule type" value="Genomic_DNA"/>
</dbReference>
<dbReference type="EnsemblMetazoa" id="AARA007890-RA">
    <property type="protein sequence ID" value="AARA007890-PA"/>
    <property type="gene ID" value="AARA007890"/>
</dbReference>
<dbReference type="AlphaFoldDB" id="A0A182I2U3"/>
<accession>A0A182I2U3</accession>
<protein>
    <recommendedName>
        <fullName evidence="3">Protein TsetseEP domain-containing protein</fullName>
    </recommendedName>
</protein>